<proteinExistence type="predicted"/>
<reference evidence="2 3" key="1">
    <citation type="submission" date="2024-02" db="EMBL/GenBank/DDBJ databases">
        <title>De novo assembly and annotation of 12 fungi associated with fruit tree decline syndrome in Ontario, Canada.</title>
        <authorList>
            <person name="Sulman M."/>
            <person name="Ellouze W."/>
            <person name="Ilyukhin E."/>
        </authorList>
    </citation>
    <scope>NUCLEOTIDE SEQUENCE [LARGE SCALE GENOMIC DNA]</scope>
    <source>
        <strain evidence="2 3">M169</strain>
    </source>
</reference>
<dbReference type="Pfam" id="PF06985">
    <property type="entry name" value="HET"/>
    <property type="match status" value="1"/>
</dbReference>
<dbReference type="EMBL" id="JAKNSF020000032">
    <property type="protein sequence ID" value="KAK7728693.1"/>
    <property type="molecule type" value="Genomic_DNA"/>
</dbReference>
<dbReference type="PANTHER" id="PTHR33112">
    <property type="entry name" value="DOMAIN PROTEIN, PUTATIVE-RELATED"/>
    <property type="match status" value="1"/>
</dbReference>
<sequence length="851" mass="97856">MSKCKICDVDDVRLPNPGLCGDCQDWDDLQHVSSCREKQDKFPHLNPVLFCYKHNPWWPPMRKNNYSHPKDMKYRQLEDFMASGCCMICEAVRDALRAHTTADTNAKIAVWKPFVYDPCDDHRMVSEEVAVQRGLLPTSQKCVLAVVIATSPREEAEWSFKPRMIQLDLRYEKWCHGLSAASIWGRKTMNYEQVKRWLSRCTNDHGPDCNDLRTPTSITLPPSFRLVDTCEWCVVAMPDPDEYVALSYVWALASNSADKQKLQLQRDNVQEIEKPGGLKREALPEVIVDAMQLCAELGQRYLWVDRLCIVQDDLDTKAEQLDAMGVIYHRAFITIVALGDGVTRVLPGVSSRPRPNSYENHSWDLLATMRNPMGQARIPWVELAVQNSKWNERAWTFQERFLSRRRLFFDEGQVYGNCCKERWSDNTDGYREEDWMKSAYWQDEGLNDTFVDENKDSLAVCTGPLQQYTPRSLTFQEDILNAFVGVGTILKSRLNTDMLCGHPRKFFLESLIWIPGDDGGKRRHLPDIPSWSWASWENGVEWTEDWAIGIETYLAGTSGAKAGVVDFFISDPKTGLEKIVHRDLPLSHVRKQCRWWALAVIKNTDPKWWPHSIDREDRSKDIPENAVDLVAGQCRDVAARNHCELSNKHLLPRTESLTDLSEGDRMQTAFRVLEEHETAYWWPPLNTESEDKKERLAKLDESACSLATSIPNALVFNTSFARLLIKPTGISRFFIPPRRRRTAYSINTRDGETVGITMRMRPGLAEELLNAEAEKEYAVFVLGVGTAKRQMRKTGEDNVSTARLCEWYEWVLLVMIADEDEQGIFRRLAIGSVYPDLWARTRPEWRTVVLG</sequence>
<accession>A0ABR1P817</accession>
<dbReference type="Proteomes" id="UP001430848">
    <property type="component" value="Unassembled WGS sequence"/>
</dbReference>
<evidence type="ECO:0000259" key="1">
    <source>
        <dbReference type="Pfam" id="PF06985"/>
    </source>
</evidence>
<evidence type="ECO:0000313" key="3">
    <source>
        <dbReference type="Proteomes" id="UP001430848"/>
    </source>
</evidence>
<name>A0ABR1P817_DIAER</name>
<evidence type="ECO:0000313" key="2">
    <source>
        <dbReference type="EMBL" id="KAK7728693.1"/>
    </source>
</evidence>
<organism evidence="2 3">
    <name type="scientific">Diaporthe eres</name>
    <name type="common">Phomopsis oblonga</name>
    <dbReference type="NCBI Taxonomy" id="83184"/>
    <lineage>
        <taxon>Eukaryota</taxon>
        <taxon>Fungi</taxon>
        <taxon>Dikarya</taxon>
        <taxon>Ascomycota</taxon>
        <taxon>Pezizomycotina</taxon>
        <taxon>Sordariomycetes</taxon>
        <taxon>Sordariomycetidae</taxon>
        <taxon>Diaporthales</taxon>
        <taxon>Diaporthaceae</taxon>
        <taxon>Diaporthe</taxon>
        <taxon>Diaporthe eres species complex</taxon>
    </lineage>
</organism>
<comment type="caution">
    <text evidence="2">The sequence shown here is derived from an EMBL/GenBank/DDBJ whole genome shotgun (WGS) entry which is preliminary data.</text>
</comment>
<protein>
    <recommendedName>
        <fullName evidence="1">Heterokaryon incompatibility domain-containing protein</fullName>
    </recommendedName>
</protein>
<keyword evidence="3" id="KW-1185">Reference proteome</keyword>
<dbReference type="InterPro" id="IPR010730">
    <property type="entry name" value="HET"/>
</dbReference>
<dbReference type="PANTHER" id="PTHR33112:SF16">
    <property type="entry name" value="HETEROKARYON INCOMPATIBILITY DOMAIN-CONTAINING PROTEIN"/>
    <property type="match status" value="1"/>
</dbReference>
<gene>
    <name evidence="2" type="ORF">SLS63_006554</name>
</gene>
<feature type="domain" description="Heterokaryon incompatibility" evidence="1">
    <location>
        <begin position="243"/>
        <end position="399"/>
    </location>
</feature>